<dbReference type="InterPro" id="IPR002774">
    <property type="entry name" value="Flagellin_arc-type"/>
</dbReference>
<comment type="caution">
    <text evidence="2">The sequence shown here is derived from an EMBL/GenBank/DDBJ whole genome shotgun (WGS) entry which is preliminary data.</text>
</comment>
<evidence type="ECO:0000313" key="3">
    <source>
        <dbReference type="Proteomes" id="UP000608579"/>
    </source>
</evidence>
<gene>
    <name evidence="2" type="ORF">EYH45_02035</name>
</gene>
<evidence type="ECO:0000256" key="1">
    <source>
        <dbReference type="SAM" id="Phobius"/>
    </source>
</evidence>
<evidence type="ECO:0000313" key="2">
    <source>
        <dbReference type="EMBL" id="HIQ29325.1"/>
    </source>
</evidence>
<name>A0A833EA27_CALS0</name>
<keyword evidence="1" id="KW-0812">Transmembrane</keyword>
<dbReference type="Proteomes" id="UP000608579">
    <property type="component" value="Unassembled WGS sequence"/>
</dbReference>
<proteinExistence type="predicted"/>
<dbReference type="Pfam" id="PF01917">
    <property type="entry name" value="Flagellin_arch-type"/>
    <property type="match status" value="1"/>
</dbReference>
<protein>
    <recommendedName>
        <fullName evidence="4">Flagellin</fullName>
    </recommendedName>
</protein>
<dbReference type="GO" id="GO:0097588">
    <property type="term" value="P:archaeal or bacterial-type flagellum-dependent cell motility"/>
    <property type="evidence" value="ECO:0007669"/>
    <property type="project" value="InterPro"/>
</dbReference>
<sequence length="158" mass="17481">MSSGYIIVEAIFLISAIIAASAFSTTMYSMINDIGQIQKENLQKLKNEITTGFRVVFAYGEAGGSNITVWVKNIGGEDLQDSLIRLFDIYVKTPDNFLRIPQSSWDYSIVNDADGDGRWGFGETLEIIINLGFQLAEGDYTVKLVSYNGQTSSYSFSV</sequence>
<keyword evidence="1" id="KW-1133">Transmembrane helix</keyword>
<keyword evidence="1" id="KW-0472">Membrane</keyword>
<organism evidence="2 3">
    <name type="scientific">Caldiarchaeum subterraneum</name>
    <dbReference type="NCBI Taxonomy" id="311458"/>
    <lineage>
        <taxon>Archaea</taxon>
        <taxon>Nitrososphaerota</taxon>
        <taxon>Candidatus Caldarchaeales</taxon>
        <taxon>Candidatus Caldarchaeaceae</taxon>
        <taxon>Candidatus Caldarchaeum</taxon>
    </lineage>
</organism>
<evidence type="ECO:0008006" key="4">
    <source>
        <dbReference type="Google" id="ProtNLM"/>
    </source>
</evidence>
<dbReference type="AlphaFoldDB" id="A0A833EA27"/>
<feature type="transmembrane region" description="Helical" evidence="1">
    <location>
        <begin position="6"/>
        <end position="31"/>
    </location>
</feature>
<accession>A0A833EA27</accession>
<dbReference type="GO" id="GO:0005198">
    <property type="term" value="F:structural molecule activity"/>
    <property type="evidence" value="ECO:0007669"/>
    <property type="project" value="InterPro"/>
</dbReference>
<dbReference type="EMBL" id="DQVM01000036">
    <property type="protein sequence ID" value="HIQ29325.1"/>
    <property type="molecule type" value="Genomic_DNA"/>
</dbReference>
<reference evidence="2" key="1">
    <citation type="journal article" date="2020" name="ISME J.">
        <title>Gammaproteobacteria mediating utilization of methyl-, sulfur- and petroleum organic compounds in deep ocean hydrothermal plumes.</title>
        <authorList>
            <person name="Zhou Z."/>
            <person name="Liu Y."/>
            <person name="Pan J."/>
            <person name="Cron B.R."/>
            <person name="Toner B.M."/>
            <person name="Anantharaman K."/>
            <person name="Breier J.A."/>
            <person name="Dick G.J."/>
            <person name="Li M."/>
        </authorList>
    </citation>
    <scope>NUCLEOTIDE SEQUENCE</scope>
    <source>
        <strain evidence="2">SZUA-1515</strain>
    </source>
</reference>